<dbReference type="InterPro" id="IPR034164">
    <property type="entry name" value="Pepsin-like_dom"/>
</dbReference>
<keyword evidence="3" id="KW-0472">Membrane</keyword>
<dbReference type="InterPro" id="IPR001461">
    <property type="entry name" value="Aspartic_peptidase_A1"/>
</dbReference>
<feature type="domain" description="Peptidase A1" evidence="4">
    <location>
        <begin position="6"/>
        <end position="347"/>
    </location>
</feature>
<evidence type="ECO:0000256" key="3">
    <source>
        <dbReference type="SAM" id="Phobius"/>
    </source>
</evidence>
<keyword evidence="5" id="KW-0378">Hydrolase</keyword>
<dbReference type="Pfam" id="PF00026">
    <property type="entry name" value="Asp"/>
    <property type="match status" value="1"/>
</dbReference>
<comment type="similarity">
    <text evidence="1">Belongs to the peptidase A1 family.</text>
</comment>
<dbReference type="Gene3D" id="2.40.70.10">
    <property type="entry name" value="Acid Proteases"/>
    <property type="match status" value="2"/>
</dbReference>
<accession>A0A6A4GJX0</accession>
<evidence type="ECO:0000313" key="6">
    <source>
        <dbReference type="Proteomes" id="UP000799118"/>
    </source>
</evidence>
<evidence type="ECO:0000313" key="5">
    <source>
        <dbReference type="EMBL" id="KAE9385667.1"/>
    </source>
</evidence>
<keyword evidence="3" id="KW-0812">Transmembrane</keyword>
<keyword evidence="3" id="KW-1133">Transmembrane helix</keyword>
<feature type="compositionally biased region" description="Polar residues" evidence="2">
    <location>
        <begin position="390"/>
        <end position="410"/>
    </location>
</feature>
<keyword evidence="5" id="KW-0645">Protease</keyword>
<keyword evidence="6" id="KW-1185">Reference proteome</keyword>
<dbReference type="EMBL" id="ML769957">
    <property type="protein sequence ID" value="KAE9385667.1"/>
    <property type="molecule type" value="Genomic_DNA"/>
</dbReference>
<evidence type="ECO:0000256" key="1">
    <source>
        <dbReference type="ARBA" id="ARBA00007447"/>
    </source>
</evidence>
<feature type="region of interest" description="Disordered" evidence="2">
    <location>
        <begin position="376"/>
        <end position="410"/>
    </location>
</feature>
<evidence type="ECO:0000256" key="2">
    <source>
        <dbReference type="SAM" id="MobiDB-lite"/>
    </source>
</evidence>
<dbReference type="PANTHER" id="PTHR47966">
    <property type="entry name" value="BETA-SITE APP-CLEAVING ENZYME, ISOFORM A-RELATED"/>
    <property type="match status" value="1"/>
</dbReference>
<feature type="region of interest" description="Disordered" evidence="2">
    <location>
        <begin position="482"/>
        <end position="503"/>
    </location>
</feature>
<gene>
    <name evidence="5" type="ORF">BT96DRAFT_868316</name>
</gene>
<dbReference type="Proteomes" id="UP000799118">
    <property type="component" value="Unassembled WGS sequence"/>
</dbReference>
<dbReference type="CDD" id="cd05471">
    <property type="entry name" value="pepsin_like"/>
    <property type="match status" value="1"/>
</dbReference>
<name>A0A6A4GJX0_9AGAR</name>
<organism evidence="5 6">
    <name type="scientific">Gymnopus androsaceus JB14</name>
    <dbReference type="NCBI Taxonomy" id="1447944"/>
    <lineage>
        <taxon>Eukaryota</taxon>
        <taxon>Fungi</taxon>
        <taxon>Dikarya</taxon>
        <taxon>Basidiomycota</taxon>
        <taxon>Agaricomycotina</taxon>
        <taxon>Agaricomycetes</taxon>
        <taxon>Agaricomycetidae</taxon>
        <taxon>Agaricales</taxon>
        <taxon>Marasmiineae</taxon>
        <taxon>Omphalotaceae</taxon>
        <taxon>Gymnopus</taxon>
    </lineage>
</organism>
<proteinExistence type="inferred from homology"/>
<dbReference type="InterPro" id="IPR033121">
    <property type="entry name" value="PEPTIDASE_A1"/>
</dbReference>
<reference evidence="5" key="1">
    <citation type="journal article" date="2019" name="Environ. Microbiol.">
        <title>Fungal ecological strategies reflected in gene transcription - a case study of two litter decomposers.</title>
        <authorList>
            <person name="Barbi F."/>
            <person name="Kohler A."/>
            <person name="Barry K."/>
            <person name="Baskaran P."/>
            <person name="Daum C."/>
            <person name="Fauchery L."/>
            <person name="Ihrmark K."/>
            <person name="Kuo A."/>
            <person name="LaButti K."/>
            <person name="Lipzen A."/>
            <person name="Morin E."/>
            <person name="Grigoriev I.V."/>
            <person name="Henrissat B."/>
            <person name="Lindahl B."/>
            <person name="Martin F."/>
        </authorList>
    </citation>
    <scope>NUCLEOTIDE SEQUENCE</scope>
    <source>
        <strain evidence="5">JB14</strain>
    </source>
</reference>
<sequence length="503" mass="53792">MSDTEYTCEITLGGSPFVVSIDTGSADLWVYGSVPGTVNTTVPANLSYGIGSVAGFINTATLVFDDYVISEQAYLNVDALVQQPNSPGTGLIGLGPSAGSQILGSLNSSKGDTPLDRIFKQNTTTPNILTILLSRTPENSTAANKSDTLVPILDEQPGQITIGEVLSEYESITKQAKLPGLVDTVNQHWKTVLDPNGIIGPDGSKLNTVSVQTNLSEGQSDQLRVVFDSGFTRPQVPAAVTDAFYGRIPGATWDEDDTLWIVPCDYELNVTFIFGGIEYPIHPLDLTQFAGVDTSTGDDICVGWFQPLAENIATNPSFGSFDAILGMAFLRNVYLSVNYGDFVEGSDTKADPFIQLLSTLNRTDAHLDFVNTRLGGKDTTGSQKPLVPVSQGQTGSATLSEDISTGTNGSSQPVYKKTWFIVVVAVVGAIILAAIGGIIYTLTRRTRRSNVRSESAFVPPMGSYKPLIMKEDGAEIRVPIGQYSDHQSGSGYHDPYSDDPHGH</sequence>
<feature type="transmembrane region" description="Helical" evidence="3">
    <location>
        <begin position="419"/>
        <end position="442"/>
    </location>
</feature>
<dbReference type="InterPro" id="IPR021109">
    <property type="entry name" value="Peptidase_aspartic_dom_sf"/>
</dbReference>
<dbReference type="SUPFAM" id="SSF50630">
    <property type="entry name" value="Acid proteases"/>
    <property type="match status" value="1"/>
</dbReference>
<dbReference type="GO" id="GO:0004190">
    <property type="term" value="F:aspartic-type endopeptidase activity"/>
    <property type="evidence" value="ECO:0007669"/>
    <property type="project" value="InterPro"/>
</dbReference>
<dbReference type="PROSITE" id="PS51767">
    <property type="entry name" value="PEPTIDASE_A1"/>
    <property type="match status" value="1"/>
</dbReference>
<dbReference type="AlphaFoldDB" id="A0A6A4GJX0"/>
<dbReference type="OrthoDB" id="15189at2759"/>
<evidence type="ECO:0000259" key="4">
    <source>
        <dbReference type="PROSITE" id="PS51767"/>
    </source>
</evidence>
<dbReference type="GO" id="GO:0006508">
    <property type="term" value="P:proteolysis"/>
    <property type="evidence" value="ECO:0007669"/>
    <property type="project" value="UniProtKB-KW"/>
</dbReference>
<protein>
    <submittedName>
        <fullName evidence="5">Acid protease</fullName>
    </submittedName>
</protein>
<dbReference type="PANTHER" id="PTHR47966:SF51">
    <property type="entry name" value="BETA-SITE APP-CLEAVING ENZYME, ISOFORM A-RELATED"/>
    <property type="match status" value="1"/>
</dbReference>